<evidence type="ECO:0000313" key="3">
    <source>
        <dbReference type="Proteomes" id="UP000504629"/>
    </source>
</evidence>
<feature type="compositionally biased region" description="Basic and acidic residues" evidence="1">
    <location>
        <begin position="607"/>
        <end position="618"/>
    </location>
</feature>
<reference evidence="4" key="1">
    <citation type="submission" date="2025-08" db="UniProtKB">
        <authorList>
            <consortium name="RefSeq"/>
        </authorList>
    </citation>
    <scope>IDENTIFICATION</scope>
    <source>
        <tissue evidence="4">Silk gland</tissue>
    </source>
</reference>
<protein>
    <submittedName>
        <fullName evidence="4">Uncharacterized protein</fullName>
    </submittedName>
</protein>
<dbReference type="RefSeq" id="XP_028031903.1">
    <property type="nucleotide sequence ID" value="XM_028176102.1"/>
</dbReference>
<feature type="region of interest" description="Disordered" evidence="1">
    <location>
        <begin position="607"/>
        <end position="641"/>
    </location>
</feature>
<evidence type="ECO:0000256" key="1">
    <source>
        <dbReference type="SAM" id="MobiDB-lite"/>
    </source>
</evidence>
<keyword evidence="2" id="KW-0472">Membrane</keyword>
<feature type="transmembrane region" description="Helical" evidence="2">
    <location>
        <begin position="26"/>
        <end position="43"/>
    </location>
</feature>
<evidence type="ECO:0000256" key="2">
    <source>
        <dbReference type="SAM" id="Phobius"/>
    </source>
</evidence>
<dbReference type="OrthoDB" id="6766427at2759"/>
<keyword evidence="2" id="KW-0812">Transmembrane</keyword>
<sequence length="666" mass="75988">MSKFCQCTDPIGINFFKATYFQKMQVMNYLILLIFICSLFKGFQFKPMTIDENSDLEESEYSNDAVDEANSDDDDTSLEDQEQSDQDKLDQPLRSEERCMENRRSAHTESDNDVFNKMESDESREHISNGREPFTVNNQNVEYRGNEHYDSNNDKFLLSSNEKSNARKTYVKQQDDSENYFSKKSNDAFSQDRYLKPYYEDNRLNKDKITNENRGFEILEYNRDTRSLKEENISDATKGSANSNDNCKGNEQTVIKEHVKKLSERDFKELLSSLTEDKKELLQRLIDDNSTADGVIKREITKITAEDDSNVSSGETESNKDLGVSNNLGESAEYPSAQDVATAKNTVDLKYFESNAGSEINDQQPLADSTKPNSENNLHSATEISLKTEIHPILDDSDTNGNKLVKNSEISEHSEPLGEFENDSQNMKPFKREIEADDEISQSLQSLEDSFPNTNIDENPLLYSEPRIRVKRTDSNQIVKKRGAGILPEGKMGYFSYKAENQDEDNDEGNEFDDESFFDNLSESSRNNVGLEYSDLKNTKNCNEKAKSYDPSNISIYNAQKETESVGSDTDTILSGMENIDDKLMLSGDSRNKRQLLNQSNKYLDKSSISDDRVEPSSEKYINSPGYHEDDAFGPLPHNSVGDLGRYKRIRRVKESHKNEDTICNI</sequence>
<keyword evidence="3" id="KW-1185">Reference proteome</keyword>
<keyword evidence="2" id="KW-1133">Transmembrane helix</keyword>
<name>A0A6J2JRI4_BOMMA</name>
<dbReference type="AlphaFoldDB" id="A0A6J2JRI4"/>
<organism evidence="3 4">
    <name type="scientific">Bombyx mandarina</name>
    <name type="common">Wild silk moth</name>
    <name type="synonym">Wild silkworm</name>
    <dbReference type="NCBI Taxonomy" id="7092"/>
    <lineage>
        <taxon>Eukaryota</taxon>
        <taxon>Metazoa</taxon>
        <taxon>Ecdysozoa</taxon>
        <taxon>Arthropoda</taxon>
        <taxon>Hexapoda</taxon>
        <taxon>Insecta</taxon>
        <taxon>Pterygota</taxon>
        <taxon>Neoptera</taxon>
        <taxon>Endopterygota</taxon>
        <taxon>Lepidoptera</taxon>
        <taxon>Glossata</taxon>
        <taxon>Ditrysia</taxon>
        <taxon>Bombycoidea</taxon>
        <taxon>Bombycidae</taxon>
        <taxon>Bombycinae</taxon>
        <taxon>Bombyx</taxon>
    </lineage>
</organism>
<feature type="compositionally biased region" description="Basic and acidic residues" evidence="1">
    <location>
        <begin position="85"/>
        <end position="129"/>
    </location>
</feature>
<gene>
    <name evidence="4" type="primary">LOC114244339</name>
</gene>
<accession>A0A6J2JRI4</accession>
<feature type="region of interest" description="Disordered" evidence="1">
    <location>
        <begin position="307"/>
        <end position="339"/>
    </location>
</feature>
<feature type="region of interest" description="Disordered" evidence="1">
    <location>
        <begin position="357"/>
        <end position="377"/>
    </location>
</feature>
<dbReference type="GeneID" id="114244339"/>
<dbReference type="KEGG" id="bman:114244339"/>
<dbReference type="Proteomes" id="UP000504629">
    <property type="component" value="Unplaced"/>
</dbReference>
<evidence type="ECO:0000313" key="4">
    <source>
        <dbReference type="RefSeq" id="XP_028031903.1"/>
    </source>
</evidence>
<feature type="compositionally biased region" description="Basic and acidic residues" evidence="1">
    <location>
        <begin position="144"/>
        <end position="153"/>
    </location>
</feature>
<feature type="compositionally biased region" description="Acidic residues" evidence="1">
    <location>
        <begin position="54"/>
        <end position="84"/>
    </location>
</feature>
<feature type="region of interest" description="Disordered" evidence="1">
    <location>
        <begin position="54"/>
        <end position="184"/>
    </location>
</feature>
<proteinExistence type="predicted"/>